<evidence type="ECO:0000256" key="1">
    <source>
        <dbReference type="SAM" id="Phobius"/>
    </source>
</evidence>
<name>A0ABW2RUL7_9NOCA</name>
<dbReference type="RefSeq" id="WP_378402500.1">
    <property type="nucleotide sequence ID" value="NZ_JBHTCS010000009.1"/>
</dbReference>
<proteinExistence type="predicted"/>
<evidence type="ECO:0000313" key="3">
    <source>
        <dbReference type="Proteomes" id="UP001596484"/>
    </source>
</evidence>
<organism evidence="2 3">
    <name type="scientific">Rhodococcus daqingensis</name>
    <dbReference type="NCBI Taxonomy" id="2479363"/>
    <lineage>
        <taxon>Bacteria</taxon>
        <taxon>Bacillati</taxon>
        <taxon>Actinomycetota</taxon>
        <taxon>Actinomycetes</taxon>
        <taxon>Mycobacteriales</taxon>
        <taxon>Nocardiaceae</taxon>
        <taxon>Rhodococcus</taxon>
    </lineage>
</organism>
<feature type="transmembrane region" description="Helical" evidence="1">
    <location>
        <begin position="113"/>
        <end position="136"/>
    </location>
</feature>
<evidence type="ECO:0000313" key="2">
    <source>
        <dbReference type="EMBL" id="MFC7447431.1"/>
    </source>
</evidence>
<reference evidence="3" key="1">
    <citation type="journal article" date="2019" name="Int. J. Syst. Evol. Microbiol.">
        <title>The Global Catalogue of Microorganisms (GCM) 10K type strain sequencing project: providing services to taxonomists for standard genome sequencing and annotation.</title>
        <authorList>
            <consortium name="The Broad Institute Genomics Platform"/>
            <consortium name="The Broad Institute Genome Sequencing Center for Infectious Disease"/>
            <person name="Wu L."/>
            <person name="Ma J."/>
        </authorList>
    </citation>
    <scope>NUCLEOTIDE SEQUENCE [LARGE SCALE GENOMIC DNA]</scope>
    <source>
        <strain evidence="3">ICMP 19430</strain>
    </source>
</reference>
<feature type="transmembrane region" description="Helical" evidence="1">
    <location>
        <begin position="53"/>
        <end position="75"/>
    </location>
</feature>
<sequence length="145" mass="14820">MPHSQTDIRPPMARRFVVGVGSAVAAGVLVGIMSRLLMRLTTLAAGGSAGFSWSGTAGIVALYVAAMIPGALLVATTGARRSWWLLAAGAVFLCFPAIGVASEEVGYLGDLSVVRLLAVAVSGAAVFATLALLPLLTLRLVRRSA</sequence>
<feature type="transmembrane region" description="Helical" evidence="1">
    <location>
        <begin position="12"/>
        <end position="33"/>
    </location>
</feature>
<dbReference type="Proteomes" id="UP001596484">
    <property type="component" value="Unassembled WGS sequence"/>
</dbReference>
<accession>A0ABW2RUL7</accession>
<keyword evidence="3" id="KW-1185">Reference proteome</keyword>
<keyword evidence="1" id="KW-0472">Membrane</keyword>
<gene>
    <name evidence="2" type="ORF">ACFQS9_05960</name>
</gene>
<protein>
    <submittedName>
        <fullName evidence="2">Uncharacterized protein</fullName>
    </submittedName>
</protein>
<dbReference type="EMBL" id="JBHTCS010000009">
    <property type="protein sequence ID" value="MFC7447431.1"/>
    <property type="molecule type" value="Genomic_DNA"/>
</dbReference>
<keyword evidence="1" id="KW-1133">Transmembrane helix</keyword>
<keyword evidence="1" id="KW-0812">Transmembrane</keyword>
<comment type="caution">
    <text evidence="2">The sequence shown here is derived from an EMBL/GenBank/DDBJ whole genome shotgun (WGS) entry which is preliminary data.</text>
</comment>
<feature type="transmembrane region" description="Helical" evidence="1">
    <location>
        <begin position="82"/>
        <end position="101"/>
    </location>
</feature>